<gene>
    <name evidence="2" type="ORF">KSP40_PGU014828</name>
</gene>
<feature type="compositionally biased region" description="Polar residues" evidence="1">
    <location>
        <begin position="1"/>
        <end position="13"/>
    </location>
</feature>
<evidence type="ECO:0000313" key="2">
    <source>
        <dbReference type="EMBL" id="KAK8968059.1"/>
    </source>
</evidence>
<comment type="caution">
    <text evidence="2">The sequence shown here is derived from an EMBL/GenBank/DDBJ whole genome shotgun (WGS) entry which is preliminary data.</text>
</comment>
<feature type="compositionally biased region" description="Low complexity" evidence="1">
    <location>
        <begin position="41"/>
        <end position="50"/>
    </location>
</feature>
<accession>A0ABR2MWQ3</accession>
<dbReference type="PANTHER" id="PTHR47587">
    <property type="entry name" value="OS05G0103500 PROTEIN"/>
    <property type="match status" value="1"/>
</dbReference>
<reference evidence="2 3" key="1">
    <citation type="journal article" date="2022" name="Nat. Plants">
        <title>Genomes of leafy and leafless Platanthera orchids illuminate the evolution of mycoheterotrophy.</title>
        <authorList>
            <person name="Li M.H."/>
            <person name="Liu K.W."/>
            <person name="Li Z."/>
            <person name="Lu H.C."/>
            <person name="Ye Q.L."/>
            <person name="Zhang D."/>
            <person name="Wang J.Y."/>
            <person name="Li Y.F."/>
            <person name="Zhong Z.M."/>
            <person name="Liu X."/>
            <person name="Yu X."/>
            <person name="Liu D.K."/>
            <person name="Tu X.D."/>
            <person name="Liu B."/>
            <person name="Hao Y."/>
            <person name="Liao X.Y."/>
            <person name="Jiang Y.T."/>
            <person name="Sun W.H."/>
            <person name="Chen J."/>
            <person name="Chen Y.Q."/>
            <person name="Ai Y."/>
            <person name="Zhai J.W."/>
            <person name="Wu S.S."/>
            <person name="Zhou Z."/>
            <person name="Hsiao Y.Y."/>
            <person name="Wu W.L."/>
            <person name="Chen Y.Y."/>
            <person name="Lin Y.F."/>
            <person name="Hsu J.L."/>
            <person name="Li C.Y."/>
            <person name="Wang Z.W."/>
            <person name="Zhao X."/>
            <person name="Zhong W.Y."/>
            <person name="Ma X.K."/>
            <person name="Ma L."/>
            <person name="Huang J."/>
            <person name="Chen G.Z."/>
            <person name="Huang M.Z."/>
            <person name="Huang L."/>
            <person name="Peng D.H."/>
            <person name="Luo Y.B."/>
            <person name="Zou S.Q."/>
            <person name="Chen S.P."/>
            <person name="Lan S."/>
            <person name="Tsai W.C."/>
            <person name="Van de Peer Y."/>
            <person name="Liu Z.J."/>
        </authorList>
    </citation>
    <scope>NUCLEOTIDE SEQUENCE [LARGE SCALE GENOMIC DNA]</scope>
    <source>
        <strain evidence="2">Lor288</strain>
    </source>
</reference>
<feature type="region of interest" description="Disordered" evidence="1">
    <location>
        <begin position="1"/>
        <end position="60"/>
    </location>
</feature>
<sequence length="169" mass="18997">MGDSYTVQISSNLLHHLTHEAKTPKKAKVKPPKTRDELKPASHAAASSSAPQKWPVQPPLFLPARPPSPAVSELEAIKKVVQEGKTVLEKVEKNEEDMIRELTMRAKVLHEKEFKLPYQKLAPCLNEREACLLCYKEHLEDPLSCASLVEKFADCARQARRQLNPSVGR</sequence>
<proteinExistence type="predicted"/>
<protein>
    <submittedName>
        <fullName evidence="2">Uncharacterized protein</fullName>
    </submittedName>
</protein>
<evidence type="ECO:0000256" key="1">
    <source>
        <dbReference type="SAM" id="MobiDB-lite"/>
    </source>
</evidence>
<keyword evidence="3" id="KW-1185">Reference proteome</keyword>
<evidence type="ECO:0000313" key="3">
    <source>
        <dbReference type="Proteomes" id="UP001412067"/>
    </source>
</evidence>
<dbReference type="EMBL" id="JBBWWR010000004">
    <property type="protein sequence ID" value="KAK8968059.1"/>
    <property type="molecule type" value="Genomic_DNA"/>
</dbReference>
<dbReference type="PANTHER" id="PTHR47587:SF2">
    <property type="entry name" value="OS05G0103500 PROTEIN"/>
    <property type="match status" value="1"/>
</dbReference>
<dbReference type="Proteomes" id="UP001412067">
    <property type="component" value="Unassembled WGS sequence"/>
</dbReference>
<name>A0ABR2MWQ3_9ASPA</name>
<organism evidence="2 3">
    <name type="scientific">Platanthera guangdongensis</name>
    <dbReference type="NCBI Taxonomy" id="2320717"/>
    <lineage>
        <taxon>Eukaryota</taxon>
        <taxon>Viridiplantae</taxon>
        <taxon>Streptophyta</taxon>
        <taxon>Embryophyta</taxon>
        <taxon>Tracheophyta</taxon>
        <taxon>Spermatophyta</taxon>
        <taxon>Magnoliopsida</taxon>
        <taxon>Liliopsida</taxon>
        <taxon>Asparagales</taxon>
        <taxon>Orchidaceae</taxon>
        <taxon>Orchidoideae</taxon>
        <taxon>Orchideae</taxon>
        <taxon>Orchidinae</taxon>
        <taxon>Platanthera</taxon>
    </lineage>
</organism>